<dbReference type="Pfam" id="PF06210">
    <property type="entry name" value="DUF1003"/>
    <property type="match status" value="1"/>
</dbReference>
<feature type="coiled-coil region" evidence="1">
    <location>
        <begin position="170"/>
        <end position="206"/>
    </location>
</feature>
<feature type="region of interest" description="Disordered" evidence="2">
    <location>
        <begin position="232"/>
        <end position="258"/>
    </location>
</feature>
<dbReference type="OrthoDB" id="9795736at2"/>
<sequence>MTIPIDAITGVPLEAADACRIADLRPALADYLRAQYPTLKPDDCIDRNAIEDLRRQYVIDLLKDDKGELTSDETEVADSIVSQDTLAENTDSEYEDNEGVGGRVADVVARSGGSWTFIIGFASFLVGWMVLNATLGKTEAFDAYPYVLLNLILSSLAAFQAPVIMMSQRRQEAKDRLRATNDYKVNLKAELEIRNLHEKMDRLIERQWQRIEELQRHIGKLALENAGIEQVSASPRRSRADRSADTTTEVLPAVDRRS</sequence>
<keyword evidence="3" id="KW-0472">Membrane</keyword>
<feature type="transmembrane region" description="Helical" evidence="3">
    <location>
        <begin position="143"/>
        <end position="166"/>
    </location>
</feature>
<evidence type="ECO:0000313" key="4">
    <source>
        <dbReference type="EMBL" id="QFY63598.1"/>
    </source>
</evidence>
<accession>A0A5Q0CCM2</accession>
<dbReference type="AlphaFoldDB" id="A0A5Q0CCM2"/>
<dbReference type="InterPro" id="IPR010406">
    <property type="entry name" value="DUF1003"/>
</dbReference>
<dbReference type="RefSeq" id="WP_153273555.1">
    <property type="nucleotide sequence ID" value="NZ_CP043499.1"/>
</dbReference>
<keyword evidence="5" id="KW-1185">Reference proteome</keyword>
<keyword evidence="3" id="KW-1133">Transmembrane helix</keyword>
<feature type="transmembrane region" description="Helical" evidence="3">
    <location>
        <begin position="112"/>
        <end position="131"/>
    </location>
</feature>
<keyword evidence="1" id="KW-0175">Coiled coil</keyword>
<evidence type="ECO:0000313" key="5">
    <source>
        <dbReference type="Proteomes" id="UP000326881"/>
    </source>
</evidence>
<evidence type="ECO:0000256" key="2">
    <source>
        <dbReference type="SAM" id="MobiDB-lite"/>
    </source>
</evidence>
<dbReference type="KEGG" id="rgr:FZ934_25505"/>
<organism evidence="4 5">
    <name type="scientific">Rhizobium grahamii</name>
    <dbReference type="NCBI Taxonomy" id="1120045"/>
    <lineage>
        <taxon>Bacteria</taxon>
        <taxon>Pseudomonadati</taxon>
        <taxon>Pseudomonadota</taxon>
        <taxon>Alphaproteobacteria</taxon>
        <taxon>Hyphomicrobiales</taxon>
        <taxon>Rhizobiaceae</taxon>
        <taxon>Rhizobium/Agrobacterium group</taxon>
        <taxon>Rhizobium</taxon>
    </lineage>
</organism>
<evidence type="ECO:0000256" key="3">
    <source>
        <dbReference type="SAM" id="Phobius"/>
    </source>
</evidence>
<evidence type="ECO:0000256" key="1">
    <source>
        <dbReference type="SAM" id="Coils"/>
    </source>
</evidence>
<dbReference type="PANTHER" id="PTHR41386">
    <property type="entry name" value="INTEGRAL MEMBRANE PROTEIN-RELATED"/>
    <property type="match status" value="1"/>
</dbReference>
<dbReference type="PANTHER" id="PTHR41386:SF1">
    <property type="entry name" value="MEMBRANE PROTEIN"/>
    <property type="match status" value="1"/>
</dbReference>
<geneLocation type="plasmid" evidence="4 5">
    <name>unnamed</name>
</geneLocation>
<proteinExistence type="predicted"/>
<dbReference type="EMBL" id="CP043499">
    <property type="protein sequence ID" value="QFY63598.1"/>
    <property type="molecule type" value="Genomic_DNA"/>
</dbReference>
<reference evidence="4 5" key="1">
    <citation type="submission" date="2019-08" db="EMBL/GenBank/DDBJ databases">
        <title>Prosopis cineraria nodule microbiome.</title>
        <authorList>
            <person name="Ali R."/>
            <person name="Chaluvadi S.R."/>
            <person name="Wang X."/>
        </authorList>
    </citation>
    <scope>NUCLEOTIDE SEQUENCE [LARGE SCALE GENOMIC DNA]</scope>
    <source>
        <strain evidence="4 5">BG7</strain>
        <plasmid evidence="4 5">unnamed</plasmid>
    </source>
</reference>
<gene>
    <name evidence="4" type="ORF">FZ934_25505</name>
</gene>
<dbReference type="Proteomes" id="UP000326881">
    <property type="component" value="Plasmid unnamed"/>
</dbReference>
<keyword evidence="4" id="KW-0614">Plasmid</keyword>
<keyword evidence="3" id="KW-0812">Transmembrane</keyword>
<name>A0A5Q0CCM2_9HYPH</name>
<protein>
    <submittedName>
        <fullName evidence="4">DUF1003 domain-containing protein</fullName>
    </submittedName>
</protein>